<keyword evidence="3" id="KW-1185">Reference proteome</keyword>
<evidence type="ECO:0000313" key="3">
    <source>
        <dbReference type="Proteomes" id="UP000587396"/>
    </source>
</evidence>
<dbReference type="AlphaFoldDB" id="A0A842JBP6"/>
<evidence type="ECO:0000256" key="1">
    <source>
        <dbReference type="SAM" id="Phobius"/>
    </source>
</evidence>
<organism evidence="2 3">
    <name type="scientific">Gordonibacter massiliensis</name>
    <name type="common">ex Traore et al. 2017</name>
    <dbReference type="NCBI Taxonomy" id="1841863"/>
    <lineage>
        <taxon>Bacteria</taxon>
        <taxon>Bacillati</taxon>
        <taxon>Actinomycetota</taxon>
        <taxon>Coriobacteriia</taxon>
        <taxon>Eggerthellales</taxon>
        <taxon>Eggerthellaceae</taxon>
        <taxon>Gordonibacter</taxon>
    </lineage>
</organism>
<reference evidence="2 3" key="1">
    <citation type="submission" date="2020-08" db="EMBL/GenBank/DDBJ databases">
        <authorList>
            <person name="Liu C."/>
            <person name="Sun Q."/>
        </authorList>
    </citation>
    <scope>NUCLEOTIDE SEQUENCE [LARGE SCALE GENOMIC DNA]</scope>
    <source>
        <strain evidence="2 3">N22</strain>
    </source>
</reference>
<protein>
    <recommendedName>
        <fullName evidence="4">Flagellar protein FliS</fullName>
    </recommendedName>
</protein>
<comment type="caution">
    <text evidence="2">The sequence shown here is derived from an EMBL/GenBank/DDBJ whole genome shotgun (WGS) entry which is preliminary data.</text>
</comment>
<sequence length="183" mass="18873">MGASDNTVLGARMAAAKRRRTRIAVVAAVAVALLGAGAGLWLFSGGASSFYDAAARAGQAPTKTPEEIQAELNRVVEEGMFNISIASTVDFASPGSPGVANIENVPGNRYDMKVSIALDDTGETVYESGGIAPGDYIPEIELSRALAPGMHDATATFRAYDRQTHEEVGSAAARIVLSVGSAS</sequence>
<keyword evidence="1" id="KW-0812">Transmembrane</keyword>
<dbReference type="EMBL" id="JACMSE010000005">
    <property type="protein sequence ID" value="MBC2889293.1"/>
    <property type="molecule type" value="Genomic_DNA"/>
</dbReference>
<name>A0A842JBP6_9ACTN</name>
<accession>A0A842JBP6</accession>
<keyword evidence="1" id="KW-0472">Membrane</keyword>
<evidence type="ECO:0008006" key="4">
    <source>
        <dbReference type="Google" id="ProtNLM"/>
    </source>
</evidence>
<keyword evidence="1" id="KW-1133">Transmembrane helix</keyword>
<dbReference type="Proteomes" id="UP000587396">
    <property type="component" value="Unassembled WGS sequence"/>
</dbReference>
<feature type="transmembrane region" description="Helical" evidence="1">
    <location>
        <begin position="23"/>
        <end position="43"/>
    </location>
</feature>
<gene>
    <name evidence="2" type="ORF">H7313_08025</name>
</gene>
<proteinExistence type="predicted"/>
<evidence type="ECO:0000313" key="2">
    <source>
        <dbReference type="EMBL" id="MBC2889293.1"/>
    </source>
</evidence>
<dbReference type="RefSeq" id="WP_185905154.1">
    <property type="nucleotide sequence ID" value="NZ_JACMSE010000005.1"/>
</dbReference>